<comment type="subcellular location">
    <subcellularLocation>
        <location evidence="1">Membrane</location>
        <topology evidence="1">Multi-pass membrane protein</topology>
    </subcellularLocation>
</comment>
<reference evidence="15" key="1">
    <citation type="submission" date="2022-11" db="UniProtKB">
        <authorList>
            <consortium name="WormBaseParasite"/>
        </authorList>
    </citation>
    <scope>IDENTIFICATION</scope>
</reference>
<keyword evidence="3 13" id="KW-0813">Transport</keyword>
<dbReference type="AlphaFoldDB" id="A0A915M340"/>
<keyword evidence="12 13" id="KW-0407">Ion channel</keyword>
<keyword evidence="5 13" id="KW-0812">Transmembrane</keyword>
<proteinExistence type="inferred from homology"/>
<protein>
    <submittedName>
        <fullName evidence="15">Uncharacterized protein</fullName>
    </submittedName>
</protein>
<evidence type="ECO:0000256" key="6">
    <source>
        <dbReference type="ARBA" id="ARBA00022989"/>
    </source>
</evidence>
<comment type="similarity">
    <text evidence="2 13">Belongs to the amiloride-sensitive sodium channel (TC 1.A.6) family.</text>
</comment>
<dbReference type="GO" id="GO:0005886">
    <property type="term" value="C:plasma membrane"/>
    <property type="evidence" value="ECO:0007669"/>
    <property type="project" value="TreeGrafter"/>
</dbReference>
<dbReference type="Gene3D" id="2.60.470.10">
    <property type="entry name" value="Acid-sensing ion channels like domains"/>
    <property type="match status" value="1"/>
</dbReference>
<evidence type="ECO:0000256" key="3">
    <source>
        <dbReference type="ARBA" id="ARBA00022448"/>
    </source>
</evidence>
<keyword evidence="10" id="KW-0325">Glycoprotein</keyword>
<sequence>ALLQSWDMDAGHFLQNAAHQRSRMIVRCELPNGSRCNARDFRPVWTLTGLCWAINVDSANPIHVNGAGPGNALRLLVNIERYERIESCTPKLRSRFLPGLKVLIYNQTDVPPHYLEGVNIPAGFTMDIPFWMRHVNDLPKQFSQCNVLQYFECVQSVLEWARNMGFNNFKHCPIPCESVDYTAWQDMNELPKQSNVQTIADSVERDKERAHYQCTHNKLLSTSHVRRIKNEAQLAYEKQAQYQEDIQLRTKHLIEQFRKSISRIVEMQWGWKNDYFLGANKRLKQMPQGEEERANQMMQLLDESFNSKNNLSKHYQTIGEVRREYGIKADGKYKEIEMMEELLKNIKRLFSEETFTEHVPNRIERIMSKILNFMRQFEEGSLRRKEWAERMNARNMRHFFDEDFYENWYNLIVKDLENGIIGTIQKIEQLIPQLYSNTAGSTILFGNASSKNQERLAMFMDDLLECIFNDVKNTSAQMLREFQRAMNDLQSSQTLLFRKELPEYLSNFEFGTKFVQLIFSENFAQINVFLHKMNVEHWRQEPTYSIWSFFCDIGATMSLFLGASL</sequence>
<organism evidence="14 15">
    <name type="scientific">Meloidogyne javanica</name>
    <name type="common">Root-knot nematode worm</name>
    <dbReference type="NCBI Taxonomy" id="6303"/>
    <lineage>
        <taxon>Eukaryota</taxon>
        <taxon>Metazoa</taxon>
        <taxon>Ecdysozoa</taxon>
        <taxon>Nematoda</taxon>
        <taxon>Chromadorea</taxon>
        <taxon>Rhabditida</taxon>
        <taxon>Tylenchina</taxon>
        <taxon>Tylenchomorpha</taxon>
        <taxon>Tylenchoidea</taxon>
        <taxon>Meloidogynidae</taxon>
        <taxon>Meloidogyninae</taxon>
        <taxon>Meloidogyne</taxon>
        <taxon>Meloidogyne incognita group</taxon>
    </lineage>
</organism>
<keyword evidence="14" id="KW-1185">Reference proteome</keyword>
<evidence type="ECO:0000256" key="11">
    <source>
        <dbReference type="ARBA" id="ARBA00023201"/>
    </source>
</evidence>
<evidence type="ECO:0000256" key="1">
    <source>
        <dbReference type="ARBA" id="ARBA00004141"/>
    </source>
</evidence>
<keyword evidence="4 13" id="KW-0894">Sodium channel</keyword>
<evidence type="ECO:0000256" key="7">
    <source>
        <dbReference type="ARBA" id="ARBA00023053"/>
    </source>
</evidence>
<dbReference type="GO" id="GO:0015280">
    <property type="term" value="F:ligand-gated sodium channel activity"/>
    <property type="evidence" value="ECO:0007669"/>
    <property type="project" value="TreeGrafter"/>
</dbReference>
<dbReference type="InterPro" id="IPR001873">
    <property type="entry name" value="ENaC"/>
</dbReference>
<evidence type="ECO:0000256" key="5">
    <source>
        <dbReference type="ARBA" id="ARBA00022692"/>
    </source>
</evidence>
<evidence type="ECO:0000256" key="10">
    <source>
        <dbReference type="ARBA" id="ARBA00023180"/>
    </source>
</evidence>
<name>A0A915M340_MELJA</name>
<keyword evidence="8 13" id="KW-0406">Ion transport</keyword>
<keyword evidence="6" id="KW-1133">Transmembrane helix</keyword>
<evidence type="ECO:0000256" key="12">
    <source>
        <dbReference type="ARBA" id="ARBA00023303"/>
    </source>
</evidence>
<evidence type="ECO:0000313" key="15">
    <source>
        <dbReference type="WBParaSite" id="scaffold2818_cov235.g5476"/>
    </source>
</evidence>
<dbReference type="WBParaSite" id="scaffold2818_cov235.g5476">
    <property type="protein sequence ID" value="scaffold2818_cov235.g5476"/>
    <property type="gene ID" value="scaffold2818_cov235.g5476"/>
</dbReference>
<keyword evidence="9" id="KW-0472">Membrane</keyword>
<evidence type="ECO:0000256" key="13">
    <source>
        <dbReference type="RuleBase" id="RU000679"/>
    </source>
</evidence>
<dbReference type="Pfam" id="PF00858">
    <property type="entry name" value="ASC"/>
    <property type="match status" value="2"/>
</dbReference>
<dbReference type="PANTHER" id="PTHR11690">
    <property type="entry name" value="AMILORIDE-SENSITIVE SODIUM CHANNEL-RELATED"/>
    <property type="match status" value="1"/>
</dbReference>
<evidence type="ECO:0000256" key="4">
    <source>
        <dbReference type="ARBA" id="ARBA00022461"/>
    </source>
</evidence>
<evidence type="ECO:0000256" key="9">
    <source>
        <dbReference type="ARBA" id="ARBA00023136"/>
    </source>
</evidence>
<dbReference type="Gene3D" id="1.10.287.770">
    <property type="entry name" value="YojJ-like"/>
    <property type="match status" value="1"/>
</dbReference>
<keyword evidence="7" id="KW-0915">Sodium</keyword>
<accession>A0A915M340</accession>
<evidence type="ECO:0000256" key="8">
    <source>
        <dbReference type="ARBA" id="ARBA00023065"/>
    </source>
</evidence>
<evidence type="ECO:0000313" key="14">
    <source>
        <dbReference type="Proteomes" id="UP000887561"/>
    </source>
</evidence>
<keyword evidence="11 13" id="KW-0739">Sodium transport</keyword>
<dbReference type="PANTHER" id="PTHR11690:SF296">
    <property type="entry name" value="DEGENERIN-LIKE PROTEIN DEL-10"/>
    <property type="match status" value="1"/>
</dbReference>
<dbReference type="Proteomes" id="UP000887561">
    <property type="component" value="Unplaced"/>
</dbReference>
<evidence type="ECO:0000256" key="2">
    <source>
        <dbReference type="ARBA" id="ARBA00007193"/>
    </source>
</evidence>